<dbReference type="InterPro" id="IPR036249">
    <property type="entry name" value="Thioredoxin-like_sf"/>
</dbReference>
<evidence type="ECO:0000256" key="2">
    <source>
        <dbReference type="ARBA" id="ARBA00006375"/>
    </source>
</evidence>
<dbReference type="PROSITE" id="PS50920">
    <property type="entry name" value="SOLCAR"/>
    <property type="match status" value="2"/>
</dbReference>
<feature type="repeat" description="Solcar" evidence="9">
    <location>
        <begin position="102"/>
        <end position="185"/>
    </location>
</feature>
<dbReference type="Proteomes" id="UP000825438">
    <property type="component" value="Chromosome II"/>
</dbReference>
<evidence type="ECO:0000256" key="7">
    <source>
        <dbReference type="ARBA" id="ARBA00023128"/>
    </source>
</evidence>
<dbReference type="Gene3D" id="3.40.30.10">
    <property type="entry name" value="Glutaredoxin"/>
    <property type="match status" value="1"/>
</dbReference>
<evidence type="ECO:0000256" key="10">
    <source>
        <dbReference type="RuleBase" id="RU000488"/>
    </source>
</evidence>
<dbReference type="InterPro" id="IPR050567">
    <property type="entry name" value="Mitochondrial_Carrier"/>
</dbReference>
<keyword evidence="4 9" id="KW-0812">Transmembrane</keyword>
<protein>
    <submittedName>
        <fullName evidence="11">Uncharacterized protein</fullName>
    </submittedName>
</protein>
<comment type="similarity">
    <text evidence="2 10">Belongs to the mitochondrial carrier (TC 2.A.29) family.</text>
</comment>
<dbReference type="AlphaFoldDB" id="A0A8F2W1G0"/>
<dbReference type="SUPFAM" id="SSF52833">
    <property type="entry name" value="Thioredoxin-like"/>
    <property type="match status" value="1"/>
</dbReference>
<evidence type="ECO:0000256" key="6">
    <source>
        <dbReference type="ARBA" id="ARBA00022989"/>
    </source>
</evidence>
<keyword evidence="7" id="KW-0496">Mitochondrion</keyword>
<dbReference type="SUPFAM" id="SSF103506">
    <property type="entry name" value="Mitochondrial carrier"/>
    <property type="match status" value="1"/>
</dbReference>
<keyword evidence="5" id="KW-0677">Repeat</keyword>
<comment type="subcellular location">
    <subcellularLocation>
        <location evidence="1">Mitochondrion membrane</location>
        <topology evidence="1">Multi-pass membrane protein</topology>
    </subcellularLocation>
</comment>
<dbReference type="InterPro" id="IPR023395">
    <property type="entry name" value="MCP_dom_sf"/>
</dbReference>
<dbReference type="GO" id="GO:0000064">
    <property type="term" value="F:L-ornithine transmembrane transporter activity"/>
    <property type="evidence" value="ECO:0007669"/>
    <property type="project" value="TreeGrafter"/>
</dbReference>
<dbReference type="PANTHER" id="PTHR45624:SF12">
    <property type="entry name" value="MITOCHONDRIAL ORNITHINE TRANSPORTER 1"/>
    <property type="match status" value="1"/>
</dbReference>
<keyword evidence="3 10" id="KW-0813">Transport</keyword>
<dbReference type="Gene3D" id="1.50.40.10">
    <property type="entry name" value="Mitochondrial carrier domain"/>
    <property type="match status" value="1"/>
</dbReference>
<evidence type="ECO:0000256" key="5">
    <source>
        <dbReference type="ARBA" id="ARBA00022737"/>
    </source>
</evidence>
<organism evidence="11">
    <name type="scientific">Candidozyma auris</name>
    <name type="common">Yeast</name>
    <name type="synonym">Candida auris</name>
    <dbReference type="NCBI Taxonomy" id="498019"/>
    <lineage>
        <taxon>Eukaryota</taxon>
        <taxon>Fungi</taxon>
        <taxon>Dikarya</taxon>
        <taxon>Ascomycota</taxon>
        <taxon>Saccharomycotina</taxon>
        <taxon>Pichiomycetes</taxon>
        <taxon>Metschnikowiaceae</taxon>
        <taxon>Candidozyma</taxon>
    </lineage>
</organism>
<evidence type="ECO:0000256" key="3">
    <source>
        <dbReference type="ARBA" id="ARBA00022448"/>
    </source>
</evidence>
<dbReference type="Pfam" id="PF00153">
    <property type="entry name" value="Mito_carr"/>
    <property type="match status" value="2"/>
</dbReference>
<dbReference type="GO" id="GO:0031966">
    <property type="term" value="C:mitochondrial membrane"/>
    <property type="evidence" value="ECO:0007669"/>
    <property type="project" value="UniProtKB-SubCell"/>
</dbReference>
<gene>
    <name evidence="11" type="ORF">CA7LBN_001986</name>
</gene>
<dbReference type="GO" id="GO:1990575">
    <property type="term" value="P:mitochondrial L-ornithine transmembrane transport"/>
    <property type="evidence" value="ECO:0007669"/>
    <property type="project" value="TreeGrafter"/>
</dbReference>
<dbReference type="EMBL" id="CP076750">
    <property type="protein sequence ID" value="QWW23185.1"/>
    <property type="molecule type" value="Genomic_DNA"/>
</dbReference>
<proteinExistence type="inferred from homology"/>
<evidence type="ECO:0000256" key="9">
    <source>
        <dbReference type="PROSITE-ProRule" id="PRU00282"/>
    </source>
</evidence>
<keyword evidence="6" id="KW-1133">Transmembrane helix</keyword>
<evidence type="ECO:0000256" key="1">
    <source>
        <dbReference type="ARBA" id="ARBA00004225"/>
    </source>
</evidence>
<sequence>MTVDESFTRKAKDVAAGFVGGATQVLIGQPFDLVKIRLQTSTSGATTSSIVSQVLQKEGVLAFYKGTLAPLFGVGACVSLQFYGFLETKRQLLKYSGQQELSLWPQTYFAGAAAGLVNSPVTAPVEQLRILSQASTKHTSLMETVREIWTRQGLSGLYRGFGVTVVRECQAYGVWFLTYEWLLEQMQKRGNRARKDVSTPELLFCGAAAGNALWLSSYPLDVIKIPVRTFPFGFLSQFNKKLIYPPNPDQVTTKNRLFPTYIENQTELGNLLLTKEPLLLNFTMPGDANCNKLTQSLFDVLSDKAKYPLSVDKSVSLANIACDGPGGRELQQNYGVSKIPTIVLLKKQMVADRFVPKDVASEADLSEWIKSIY</sequence>
<evidence type="ECO:0000256" key="8">
    <source>
        <dbReference type="ARBA" id="ARBA00023136"/>
    </source>
</evidence>
<dbReference type="PANTHER" id="PTHR45624">
    <property type="entry name" value="MITOCHONDRIAL BASIC AMINO ACIDS TRANSPORTER-RELATED"/>
    <property type="match status" value="1"/>
</dbReference>
<dbReference type="InterPro" id="IPR018108">
    <property type="entry name" value="MCP_transmembrane"/>
</dbReference>
<evidence type="ECO:0000313" key="11">
    <source>
        <dbReference type="EMBL" id="QWW23185.1"/>
    </source>
</evidence>
<reference evidence="11" key="1">
    <citation type="submission" date="2021-06" db="EMBL/GenBank/DDBJ databases">
        <title>Candida auris outbreak in lebanese hospital.</title>
        <authorList>
            <person name="Finianos M."/>
        </authorList>
    </citation>
    <scope>NUCLEOTIDE SEQUENCE</scope>
    <source>
        <strain evidence="11">CA7LBN</strain>
    </source>
</reference>
<evidence type="ECO:0000256" key="4">
    <source>
        <dbReference type="ARBA" id="ARBA00022692"/>
    </source>
</evidence>
<accession>A0A8F2W1G0</accession>
<keyword evidence="8 9" id="KW-0472">Membrane</keyword>
<feature type="repeat" description="Solcar" evidence="9">
    <location>
        <begin position="8"/>
        <end position="91"/>
    </location>
</feature>
<name>A0A8F2W1G0_CANAR</name>